<keyword evidence="3" id="KW-1185">Reference proteome</keyword>
<sequence length="151" mass="17893">MKRLLLLPLLLFFVCGFAQTDVTVSFPKLEFKKGEKVTMEVTNNTIDTLYVTFGLQRLNEKSGEWDSYRNDAFSKPHVKAEFCLVLKDGESRENFFEISESERLRSSQYTDAENQRLMEQVKRGTFRLEVRYRLEEQKNRELIYTEPFVVK</sequence>
<dbReference type="EMBL" id="CP042831">
    <property type="protein sequence ID" value="QEE50109.1"/>
    <property type="molecule type" value="Genomic_DNA"/>
</dbReference>
<keyword evidence="1" id="KW-0732">Signal</keyword>
<protein>
    <submittedName>
        <fullName evidence="2">Uncharacterized protein</fullName>
    </submittedName>
</protein>
<feature type="signal peptide" evidence="1">
    <location>
        <begin position="1"/>
        <end position="20"/>
    </location>
</feature>
<dbReference type="KEGG" id="fak:FUA48_11115"/>
<organism evidence="2 3">
    <name type="scientific">Flavobacterium alkalisoli</name>
    <dbReference type="NCBI Taxonomy" id="2602769"/>
    <lineage>
        <taxon>Bacteria</taxon>
        <taxon>Pseudomonadati</taxon>
        <taxon>Bacteroidota</taxon>
        <taxon>Flavobacteriia</taxon>
        <taxon>Flavobacteriales</taxon>
        <taxon>Flavobacteriaceae</taxon>
        <taxon>Flavobacterium</taxon>
    </lineage>
</organism>
<evidence type="ECO:0000313" key="3">
    <source>
        <dbReference type="Proteomes" id="UP000321222"/>
    </source>
</evidence>
<reference evidence="2 3" key="1">
    <citation type="submission" date="2019-08" db="EMBL/GenBank/DDBJ databases">
        <title>Flavobacterium alkalisoli sp. nov., isolated from rhizosphere soil of Suaeda salsa.</title>
        <authorList>
            <person name="Sun J.-Q."/>
            <person name="Xu L."/>
        </authorList>
    </citation>
    <scope>NUCLEOTIDE SEQUENCE [LARGE SCALE GENOMIC DNA]</scope>
    <source>
        <strain evidence="2 3">XS-5</strain>
    </source>
</reference>
<evidence type="ECO:0000313" key="2">
    <source>
        <dbReference type="EMBL" id="QEE50109.1"/>
    </source>
</evidence>
<dbReference type="AlphaFoldDB" id="A0A5B9FUZ6"/>
<accession>A0A5B9FUZ6</accession>
<dbReference type="Proteomes" id="UP000321222">
    <property type="component" value="Chromosome"/>
</dbReference>
<name>A0A5B9FUZ6_9FLAO</name>
<dbReference type="RefSeq" id="WP_147583597.1">
    <property type="nucleotide sequence ID" value="NZ_CP042831.1"/>
</dbReference>
<feature type="chain" id="PRO_5022883360" evidence="1">
    <location>
        <begin position="21"/>
        <end position="151"/>
    </location>
</feature>
<proteinExistence type="predicted"/>
<evidence type="ECO:0000256" key="1">
    <source>
        <dbReference type="SAM" id="SignalP"/>
    </source>
</evidence>
<dbReference type="OrthoDB" id="9828953at2"/>
<gene>
    <name evidence="2" type="ORF">FUA48_11115</name>
</gene>